<organism evidence="2 3">
    <name type="scientific">Halocatena pleomorpha</name>
    <dbReference type="NCBI Taxonomy" id="1785090"/>
    <lineage>
        <taxon>Archaea</taxon>
        <taxon>Methanobacteriati</taxon>
        <taxon>Methanobacteriota</taxon>
        <taxon>Stenosarchaea group</taxon>
        <taxon>Halobacteria</taxon>
        <taxon>Halobacteriales</taxon>
        <taxon>Natronomonadaceae</taxon>
        <taxon>Halocatena</taxon>
    </lineage>
</organism>
<name>A0A3P3R973_9EURY</name>
<evidence type="ECO:0000256" key="1">
    <source>
        <dbReference type="SAM" id="MobiDB-lite"/>
    </source>
</evidence>
<feature type="region of interest" description="Disordered" evidence="1">
    <location>
        <begin position="1"/>
        <end position="55"/>
    </location>
</feature>
<proteinExistence type="predicted"/>
<dbReference type="RefSeq" id="WP_124955264.1">
    <property type="nucleotide sequence ID" value="NZ_RRCH01000024.1"/>
</dbReference>
<dbReference type="EMBL" id="RRCH01000024">
    <property type="protein sequence ID" value="RRJ29966.1"/>
    <property type="molecule type" value="Genomic_DNA"/>
</dbReference>
<reference evidence="2 3" key="1">
    <citation type="submission" date="2018-11" db="EMBL/GenBank/DDBJ databases">
        <title>Taxonoimc description of Halomarina strain SPP-AMP-1.</title>
        <authorList>
            <person name="Pal Y."/>
            <person name="Srinivasana K."/>
            <person name="Verma A."/>
            <person name="Kumar P."/>
        </authorList>
    </citation>
    <scope>NUCLEOTIDE SEQUENCE [LARGE SCALE GENOMIC DNA]</scope>
    <source>
        <strain evidence="2 3">SPP-AMP-1</strain>
    </source>
</reference>
<keyword evidence="3" id="KW-1185">Reference proteome</keyword>
<gene>
    <name evidence="2" type="ORF">EIK79_11490</name>
</gene>
<feature type="compositionally biased region" description="Basic and acidic residues" evidence="1">
    <location>
        <begin position="33"/>
        <end position="49"/>
    </location>
</feature>
<sequence length="81" mass="9050">MTASDAPTVFDYTRSDGRTATQEPQCPHCGTRFHSEHRDSESVIDRHGESYPSIDAPAHDGPFFCPPCWADLETNRLAQDI</sequence>
<comment type="caution">
    <text evidence="2">The sequence shown here is derived from an EMBL/GenBank/DDBJ whole genome shotgun (WGS) entry which is preliminary data.</text>
</comment>
<evidence type="ECO:0000313" key="3">
    <source>
        <dbReference type="Proteomes" id="UP000282322"/>
    </source>
</evidence>
<evidence type="ECO:0000313" key="2">
    <source>
        <dbReference type="EMBL" id="RRJ29966.1"/>
    </source>
</evidence>
<protein>
    <submittedName>
        <fullName evidence="2">Uncharacterized protein</fullName>
    </submittedName>
</protein>
<dbReference type="AlphaFoldDB" id="A0A3P3R973"/>
<dbReference type="Proteomes" id="UP000282322">
    <property type="component" value="Unassembled WGS sequence"/>
</dbReference>
<accession>A0A3P3R973</accession>